<gene>
    <name evidence="1" type="ORF">AVEN_163990_1</name>
</gene>
<dbReference type="EMBL" id="BGPR01000321">
    <property type="protein sequence ID" value="GBM12927.1"/>
    <property type="molecule type" value="Genomic_DNA"/>
</dbReference>
<reference evidence="1 2" key="1">
    <citation type="journal article" date="2019" name="Sci. Rep.">
        <title>Orb-weaving spider Araneus ventricosus genome elucidates the spidroin gene catalogue.</title>
        <authorList>
            <person name="Kono N."/>
            <person name="Nakamura H."/>
            <person name="Ohtoshi R."/>
            <person name="Moran D.A.P."/>
            <person name="Shinohara A."/>
            <person name="Yoshida Y."/>
            <person name="Fujiwara M."/>
            <person name="Mori M."/>
            <person name="Tomita M."/>
            <person name="Arakawa K."/>
        </authorList>
    </citation>
    <scope>NUCLEOTIDE SEQUENCE [LARGE SCALE GENOMIC DNA]</scope>
</reference>
<sequence length="95" mass="11096">MPMWFSMKTNKYFTEGPKLVNQSIQSSGYLPEDLRNLVDPMIEPNRFFAPPKHLMLAMAQDNTKLIRELGLRQILKARWCNIQDMPSSQKQLNDV</sequence>
<evidence type="ECO:0000313" key="2">
    <source>
        <dbReference type="Proteomes" id="UP000499080"/>
    </source>
</evidence>
<protein>
    <submittedName>
        <fullName evidence="1">Uncharacterized protein</fullName>
    </submittedName>
</protein>
<dbReference type="PANTHER" id="PTHR46409:SF1">
    <property type="entry name" value="HTH PSQ-TYPE DOMAIN-CONTAINING PROTEIN"/>
    <property type="match status" value="1"/>
</dbReference>
<organism evidence="1 2">
    <name type="scientific">Araneus ventricosus</name>
    <name type="common">Orbweaver spider</name>
    <name type="synonym">Epeira ventricosa</name>
    <dbReference type="NCBI Taxonomy" id="182803"/>
    <lineage>
        <taxon>Eukaryota</taxon>
        <taxon>Metazoa</taxon>
        <taxon>Ecdysozoa</taxon>
        <taxon>Arthropoda</taxon>
        <taxon>Chelicerata</taxon>
        <taxon>Arachnida</taxon>
        <taxon>Araneae</taxon>
        <taxon>Araneomorphae</taxon>
        <taxon>Entelegynae</taxon>
        <taxon>Araneoidea</taxon>
        <taxon>Araneidae</taxon>
        <taxon>Araneus</taxon>
    </lineage>
</organism>
<evidence type="ECO:0000313" key="1">
    <source>
        <dbReference type="EMBL" id="GBM12927.1"/>
    </source>
</evidence>
<keyword evidence="2" id="KW-1185">Reference proteome</keyword>
<dbReference type="PANTHER" id="PTHR46409">
    <property type="entry name" value="HTH PSQ-TYPE DOMAIN-CONTAINING PROTEIN"/>
    <property type="match status" value="1"/>
</dbReference>
<comment type="caution">
    <text evidence="1">The sequence shown here is derived from an EMBL/GenBank/DDBJ whole genome shotgun (WGS) entry which is preliminary data.</text>
</comment>
<name>A0A4Y2D9Y5_ARAVE</name>
<dbReference type="Proteomes" id="UP000499080">
    <property type="component" value="Unassembled WGS sequence"/>
</dbReference>
<accession>A0A4Y2D9Y5</accession>
<dbReference type="AlphaFoldDB" id="A0A4Y2D9Y5"/>
<proteinExistence type="predicted"/>